<dbReference type="RefSeq" id="WP_111536241.1">
    <property type="nucleotide sequence ID" value="NZ_QKZL01000003.1"/>
</dbReference>
<sequence length="320" mass="33964">MQALQVHSHTQQPQMREIDCPPPKTGEIRLKIAACGLNFADLLLARGSYQERPALPFTLGLEVAGTIDAVGSDDVAFAPGDRVAVYAGQGGLAHFGVFDADRAIRLPDTMPFDIAAGFQIAYGTAHLALDRRARLARGETLVILGAAGGVGLAAVEIGRHLGARVIAVARGRQKLSVAQEAGAHYVIDAETPDLRAALLDLGGCDVVFDAVGGEAMKHALRACRPEGRALVVGFASGTVPEVALNHLLVKNTSLIGIYWGAYAQFAPEVLKESLATLMKWHADGHLRPHISQHLPFERASEGLALLRERKATGKIVITMG</sequence>
<dbReference type="CDD" id="cd08241">
    <property type="entry name" value="QOR1"/>
    <property type="match status" value="1"/>
</dbReference>
<accession>A0A2W7NK30</accession>
<gene>
    <name evidence="3" type="ORF">LX81_01069</name>
</gene>
<dbReference type="Gene3D" id="3.40.50.720">
    <property type="entry name" value="NAD(P)-binding Rossmann-like Domain"/>
    <property type="match status" value="1"/>
</dbReference>
<dbReference type="Pfam" id="PF08240">
    <property type="entry name" value="ADH_N"/>
    <property type="match status" value="1"/>
</dbReference>
<feature type="compositionally biased region" description="Polar residues" evidence="1">
    <location>
        <begin position="1"/>
        <end position="14"/>
    </location>
</feature>
<dbReference type="Proteomes" id="UP000248916">
    <property type="component" value="Unassembled WGS sequence"/>
</dbReference>
<dbReference type="SMART" id="SM00829">
    <property type="entry name" value="PKS_ER"/>
    <property type="match status" value="1"/>
</dbReference>
<dbReference type="InterPro" id="IPR011032">
    <property type="entry name" value="GroES-like_sf"/>
</dbReference>
<evidence type="ECO:0000313" key="3">
    <source>
        <dbReference type="EMBL" id="PZX18437.1"/>
    </source>
</evidence>
<dbReference type="SUPFAM" id="SSF50129">
    <property type="entry name" value="GroES-like"/>
    <property type="match status" value="1"/>
</dbReference>
<dbReference type="EMBL" id="QKZL01000003">
    <property type="protein sequence ID" value="PZX18437.1"/>
    <property type="molecule type" value="Genomic_DNA"/>
</dbReference>
<organism evidence="3 4">
    <name type="scientific">Palleronia aestuarii</name>
    <dbReference type="NCBI Taxonomy" id="568105"/>
    <lineage>
        <taxon>Bacteria</taxon>
        <taxon>Pseudomonadati</taxon>
        <taxon>Pseudomonadota</taxon>
        <taxon>Alphaproteobacteria</taxon>
        <taxon>Rhodobacterales</taxon>
        <taxon>Roseobacteraceae</taxon>
        <taxon>Palleronia</taxon>
    </lineage>
</organism>
<evidence type="ECO:0000256" key="1">
    <source>
        <dbReference type="SAM" id="MobiDB-lite"/>
    </source>
</evidence>
<dbReference type="GO" id="GO:0016491">
    <property type="term" value="F:oxidoreductase activity"/>
    <property type="evidence" value="ECO:0007669"/>
    <property type="project" value="InterPro"/>
</dbReference>
<reference evidence="3 4" key="1">
    <citation type="submission" date="2018-06" db="EMBL/GenBank/DDBJ databases">
        <title>Genomic Encyclopedia of Archaeal and Bacterial Type Strains, Phase II (KMG-II): from individual species to whole genera.</title>
        <authorList>
            <person name="Goeker M."/>
        </authorList>
    </citation>
    <scope>NUCLEOTIDE SEQUENCE [LARGE SCALE GENOMIC DNA]</scope>
    <source>
        <strain evidence="3 4">DSM 22009</strain>
    </source>
</reference>
<dbReference type="InterPro" id="IPR051397">
    <property type="entry name" value="Zn-ADH-like_protein"/>
</dbReference>
<dbReference type="InterPro" id="IPR013149">
    <property type="entry name" value="ADH-like_C"/>
</dbReference>
<comment type="caution">
    <text evidence="3">The sequence shown here is derived from an EMBL/GenBank/DDBJ whole genome shotgun (WGS) entry which is preliminary data.</text>
</comment>
<dbReference type="Gene3D" id="3.90.180.10">
    <property type="entry name" value="Medium-chain alcohol dehydrogenases, catalytic domain"/>
    <property type="match status" value="1"/>
</dbReference>
<evidence type="ECO:0000259" key="2">
    <source>
        <dbReference type="SMART" id="SM00829"/>
    </source>
</evidence>
<dbReference type="OrthoDB" id="4190732at2"/>
<dbReference type="PANTHER" id="PTHR43677">
    <property type="entry name" value="SHORT-CHAIN DEHYDROGENASE/REDUCTASE"/>
    <property type="match status" value="1"/>
</dbReference>
<protein>
    <submittedName>
        <fullName evidence="3">NADPH2:quinone reductase</fullName>
    </submittedName>
</protein>
<dbReference type="PANTHER" id="PTHR43677:SF4">
    <property type="entry name" value="QUINONE OXIDOREDUCTASE-LIKE PROTEIN 2"/>
    <property type="match status" value="1"/>
</dbReference>
<dbReference type="Pfam" id="PF00107">
    <property type="entry name" value="ADH_zinc_N"/>
    <property type="match status" value="1"/>
</dbReference>
<feature type="domain" description="Enoyl reductase (ER)" evidence="2">
    <location>
        <begin position="8"/>
        <end position="317"/>
    </location>
</feature>
<proteinExistence type="predicted"/>
<name>A0A2W7NK30_9RHOB</name>
<dbReference type="InterPro" id="IPR013154">
    <property type="entry name" value="ADH-like_N"/>
</dbReference>
<dbReference type="AlphaFoldDB" id="A0A2W7NK30"/>
<dbReference type="InterPro" id="IPR020843">
    <property type="entry name" value="ER"/>
</dbReference>
<evidence type="ECO:0000313" key="4">
    <source>
        <dbReference type="Proteomes" id="UP000248916"/>
    </source>
</evidence>
<dbReference type="SUPFAM" id="SSF51735">
    <property type="entry name" value="NAD(P)-binding Rossmann-fold domains"/>
    <property type="match status" value="1"/>
</dbReference>
<feature type="region of interest" description="Disordered" evidence="1">
    <location>
        <begin position="1"/>
        <end position="22"/>
    </location>
</feature>
<keyword evidence="4" id="KW-1185">Reference proteome</keyword>
<dbReference type="InterPro" id="IPR036291">
    <property type="entry name" value="NAD(P)-bd_dom_sf"/>
</dbReference>